<dbReference type="EMBL" id="CAJVQC010014856">
    <property type="protein sequence ID" value="CAG8661362.1"/>
    <property type="molecule type" value="Genomic_DNA"/>
</dbReference>
<name>A0ACA9NPZ7_9GLOM</name>
<comment type="caution">
    <text evidence="1">The sequence shown here is derived from an EMBL/GenBank/DDBJ whole genome shotgun (WGS) entry which is preliminary data.</text>
</comment>
<dbReference type="Proteomes" id="UP000789920">
    <property type="component" value="Unassembled WGS sequence"/>
</dbReference>
<proteinExistence type="predicted"/>
<sequence length="211" mass="24297">MFKQYFEEARLSNSLTELVIPAANENYTHLFTKYDANENYTHLFTRYDACKNSRNNEINNTFVDTLMATTAAPTFFPPYKIGNKTFMDGGIHLNNPASTAYSEAIRYNVPEEKISVLSLGTGCYLPDPSNADQYNLLFWAQNIPNFTIFAQESNTDREMYTKLKDRYQGWQVFFEEPIGLVDHDSIPALLELGYQYIEELDCSDENPINKL</sequence>
<organism evidence="1 2">
    <name type="scientific">Racocetra persica</name>
    <dbReference type="NCBI Taxonomy" id="160502"/>
    <lineage>
        <taxon>Eukaryota</taxon>
        <taxon>Fungi</taxon>
        <taxon>Fungi incertae sedis</taxon>
        <taxon>Mucoromycota</taxon>
        <taxon>Glomeromycotina</taxon>
        <taxon>Glomeromycetes</taxon>
        <taxon>Diversisporales</taxon>
        <taxon>Gigasporaceae</taxon>
        <taxon>Racocetra</taxon>
    </lineage>
</organism>
<accession>A0ACA9NPZ7</accession>
<evidence type="ECO:0000313" key="1">
    <source>
        <dbReference type="EMBL" id="CAG8661362.1"/>
    </source>
</evidence>
<evidence type="ECO:0000313" key="2">
    <source>
        <dbReference type="Proteomes" id="UP000789920"/>
    </source>
</evidence>
<keyword evidence="2" id="KW-1185">Reference proteome</keyword>
<protein>
    <submittedName>
        <fullName evidence="1">36624_t:CDS:1</fullName>
    </submittedName>
</protein>
<reference evidence="1" key="1">
    <citation type="submission" date="2021-06" db="EMBL/GenBank/DDBJ databases">
        <authorList>
            <person name="Kallberg Y."/>
            <person name="Tangrot J."/>
            <person name="Rosling A."/>
        </authorList>
    </citation>
    <scope>NUCLEOTIDE SEQUENCE</scope>
    <source>
        <strain evidence="1">MA461A</strain>
    </source>
</reference>
<feature type="non-terminal residue" evidence="1">
    <location>
        <position position="211"/>
    </location>
</feature>
<gene>
    <name evidence="1" type="ORF">RPERSI_LOCUS8287</name>
</gene>